<evidence type="ECO:0000259" key="1">
    <source>
        <dbReference type="Pfam" id="PF09369"/>
    </source>
</evidence>
<protein>
    <submittedName>
        <fullName evidence="2">DUF1998 domain-containing protein</fullName>
    </submittedName>
</protein>
<reference evidence="2 3" key="1">
    <citation type="submission" date="2019-11" db="EMBL/GenBank/DDBJ databases">
        <title>Draft genome of Amycolatopsis RM579.</title>
        <authorList>
            <person name="Duangmal K."/>
            <person name="Mingma R."/>
        </authorList>
    </citation>
    <scope>NUCLEOTIDE SEQUENCE [LARGE SCALE GENOMIC DNA]</scope>
    <source>
        <strain evidence="2 3">RM579</strain>
    </source>
</reference>
<feature type="domain" description="MrfA-like Zn-binding" evidence="1">
    <location>
        <begin position="34"/>
        <end position="113"/>
    </location>
</feature>
<dbReference type="AlphaFoldDB" id="A0A6N7ZDD8"/>
<dbReference type="PANTHER" id="PTHR47957:SF3">
    <property type="entry name" value="ATP-DEPENDENT HELICASE HRQ1"/>
    <property type="match status" value="1"/>
</dbReference>
<dbReference type="GO" id="GO:0036297">
    <property type="term" value="P:interstrand cross-link repair"/>
    <property type="evidence" value="ECO:0007669"/>
    <property type="project" value="TreeGrafter"/>
</dbReference>
<proteinExistence type="predicted"/>
<dbReference type="RefSeq" id="WP_154761669.1">
    <property type="nucleotide sequence ID" value="NZ_WMBA01000124.1"/>
</dbReference>
<dbReference type="EMBL" id="WMBA01000124">
    <property type="protein sequence ID" value="MTD59647.1"/>
    <property type="molecule type" value="Genomic_DNA"/>
</dbReference>
<evidence type="ECO:0000313" key="2">
    <source>
        <dbReference type="EMBL" id="MTD59647.1"/>
    </source>
</evidence>
<dbReference type="GO" id="GO:0043138">
    <property type="term" value="F:3'-5' DNA helicase activity"/>
    <property type="evidence" value="ECO:0007669"/>
    <property type="project" value="TreeGrafter"/>
</dbReference>
<dbReference type="PANTHER" id="PTHR47957">
    <property type="entry name" value="ATP-DEPENDENT HELICASE HRQ1"/>
    <property type="match status" value="1"/>
</dbReference>
<accession>A0A6N7ZDD8</accession>
<dbReference type="InterPro" id="IPR018973">
    <property type="entry name" value="MZB"/>
</dbReference>
<name>A0A6N7ZDD8_9PSEU</name>
<gene>
    <name evidence="2" type="ORF">GKO32_37535</name>
</gene>
<comment type="caution">
    <text evidence="2">The sequence shown here is derived from an EMBL/GenBank/DDBJ whole genome shotgun (WGS) entry which is preliminary data.</text>
</comment>
<feature type="non-terminal residue" evidence="2">
    <location>
        <position position="1"/>
    </location>
</feature>
<dbReference type="Proteomes" id="UP000440096">
    <property type="component" value="Unassembled WGS sequence"/>
</dbReference>
<dbReference type="Pfam" id="PF09369">
    <property type="entry name" value="MZB"/>
    <property type="match status" value="1"/>
</dbReference>
<evidence type="ECO:0000313" key="3">
    <source>
        <dbReference type="Proteomes" id="UP000440096"/>
    </source>
</evidence>
<dbReference type="OrthoDB" id="143059at2"/>
<sequence>SGIGARPVTGESGGRAPGGAGLVPARIPGALHAAEHAAIGLLPLFATCDRWDIGGVSTALHADTGEATVFVHDGHPGGAGFADRGFAALVPWLAATREAIVSCECPAGCPSCVQSPKCGNGNDPLDKAGAVAVLDTVLGAVSHHGRHDHVAVPQAATDAATS</sequence>
<dbReference type="GO" id="GO:0006289">
    <property type="term" value="P:nucleotide-excision repair"/>
    <property type="evidence" value="ECO:0007669"/>
    <property type="project" value="TreeGrafter"/>
</dbReference>
<organism evidence="2 3">
    <name type="scientific">Amycolatopsis pithecellobii</name>
    <dbReference type="NCBI Taxonomy" id="664692"/>
    <lineage>
        <taxon>Bacteria</taxon>
        <taxon>Bacillati</taxon>
        <taxon>Actinomycetota</taxon>
        <taxon>Actinomycetes</taxon>
        <taxon>Pseudonocardiales</taxon>
        <taxon>Pseudonocardiaceae</taxon>
        <taxon>Amycolatopsis</taxon>
    </lineage>
</organism>
<keyword evidence="3" id="KW-1185">Reference proteome</keyword>